<keyword evidence="4 9" id="KW-0964">Secreted</keyword>
<comment type="PTM">
    <text evidence="9">PSK-alpha is produced by endopeptidase digestion. PSK-beta is produced from PSK-alpha by exopeptidase digestion.</text>
</comment>
<dbReference type="AlphaFoldDB" id="V4LD05"/>
<evidence type="ECO:0000256" key="7">
    <source>
        <dbReference type="ARBA" id="ARBA00022782"/>
    </source>
</evidence>
<evidence type="ECO:0000256" key="8">
    <source>
        <dbReference type="ARBA" id="ARBA00023030"/>
    </source>
</evidence>
<dbReference type="PANTHER" id="PTHR33285">
    <property type="entry name" value="PHYTOSULFOKINES 3"/>
    <property type="match status" value="1"/>
</dbReference>
<dbReference type="Proteomes" id="UP000030689">
    <property type="component" value="Unassembled WGS sequence"/>
</dbReference>
<evidence type="ECO:0000256" key="9">
    <source>
        <dbReference type="RuleBase" id="RU368031"/>
    </source>
</evidence>
<evidence type="ECO:0000256" key="5">
    <source>
        <dbReference type="ARBA" id="ARBA00022641"/>
    </source>
</evidence>
<evidence type="ECO:0000256" key="4">
    <source>
        <dbReference type="ARBA" id="ARBA00022525"/>
    </source>
</evidence>
<proteinExistence type="inferred from homology"/>
<dbReference type="InterPro" id="IPR009438">
    <property type="entry name" value="Phytosulfokine"/>
</dbReference>
<organism evidence="10 11">
    <name type="scientific">Eutrema salsugineum</name>
    <name type="common">Saltwater cress</name>
    <name type="synonym">Sisymbrium salsugineum</name>
    <dbReference type="NCBI Taxonomy" id="72664"/>
    <lineage>
        <taxon>Eukaryota</taxon>
        <taxon>Viridiplantae</taxon>
        <taxon>Streptophyta</taxon>
        <taxon>Embryophyta</taxon>
        <taxon>Tracheophyta</taxon>
        <taxon>Spermatophyta</taxon>
        <taxon>Magnoliopsida</taxon>
        <taxon>eudicotyledons</taxon>
        <taxon>Gunneridae</taxon>
        <taxon>Pentapetalae</taxon>
        <taxon>rosids</taxon>
        <taxon>malvids</taxon>
        <taxon>Brassicales</taxon>
        <taxon>Brassicaceae</taxon>
        <taxon>Eutremeae</taxon>
        <taxon>Eutrema</taxon>
    </lineage>
</organism>
<dbReference type="GO" id="GO:0008083">
    <property type="term" value="F:growth factor activity"/>
    <property type="evidence" value="ECO:0007669"/>
    <property type="project" value="UniProtKB-UniRule"/>
</dbReference>
<comment type="similarity">
    <text evidence="2 9">Belongs to the phytosulfokine family.</text>
</comment>
<dbReference type="Pfam" id="PF06404">
    <property type="entry name" value="PSK"/>
    <property type="match status" value="1"/>
</dbReference>
<evidence type="ECO:0000313" key="10">
    <source>
        <dbReference type="EMBL" id="ESQ40282.1"/>
    </source>
</evidence>
<comment type="subcellular location">
    <subcellularLocation>
        <location evidence="1 9">Secreted</location>
    </subcellularLocation>
</comment>
<dbReference type="OMA" id="ETDEECM"/>
<keyword evidence="5 9" id="KW-0765">Sulfation</keyword>
<evidence type="ECO:0000313" key="11">
    <source>
        <dbReference type="Proteomes" id="UP000030689"/>
    </source>
</evidence>
<dbReference type="eggNOG" id="ENOG502S9S0">
    <property type="taxonomic scope" value="Eukaryota"/>
</dbReference>
<evidence type="ECO:0000256" key="1">
    <source>
        <dbReference type="ARBA" id="ARBA00004613"/>
    </source>
</evidence>
<evidence type="ECO:0000256" key="3">
    <source>
        <dbReference type="ARBA" id="ARBA00022473"/>
    </source>
</evidence>
<evidence type="ECO:0000256" key="2">
    <source>
        <dbReference type="ARBA" id="ARBA00010781"/>
    </source>
</evidence>
<dbReference type="PANTHER" id="PTHR33285:SF22">
    <property type="entry name" value="PHYTOSULFOKINES 6-RELATED"/>
    <property type="match status" value="1"/>
</dbReference>
<accession>V4LD05</accession>
<keyword evidence="7 9" id="KW-0221">Differentiation</keyword>
<gene>
    <name evidence="10" type="ORF">EUTSA_v10015130mg</name>
</gene>
<keyword evidence="11" id="KW-1185">Reference proteome</keyword>
<dbReference type="GO" id="GO:0005576">
    <property type="term" value="C:extracellular region"/>
    <property type="evidence" value="ECO:0007669"/>
    <property type="project" value="UniProtKB-SubCell"/>
</dbReference>
<feature type="chain" id="PRO_5031607255" description="Phytosulfokine" evidence="9">
    <location>
        <begin position="26"/>
        <end position="95"/>
    </location>
</feature>
<dbReference type="GO" id="GO:0008283">
    <property type="term" value="P:cell population proliferation"/>
    <property type="evidence" value="ECO:0007669"/>
    <property type="project" value="UniProtKB-UniRule"/>
</dbReference>
<keyword evidence="3 9" id="KW-0217">Developmental protein</keyword>
<keyword evidence="6 9" id="KW-0732">Signal</keyword>
<reference evidence="10 11" key="1">
    <citation type="journal article" date="2013" name="Front. Plant Sci.">
        <title>The Reference Genome of the Halophytic Plant Eutrema salsugineum.</title>
        <authorList>
            <person name="Yang R."/>
            <person name="Jarvis D.E."/>
            <person name="Chen H."/>
            <person name="Beilstein M.A."/>
            <person name="Grimwood J."/>
            <person name="Jenkins J."/>
            <person name="Shu S."/>
            <person name="Prochnik S."/>
            <person name="Xin M."/>
            <person name="Ma C."/>
            <person name="Schmutz J."/>
            <person name="Wing R.A."/>
            <person name="Mitchell-Olds T."/>
            <person name="Schumaker K.S."/>
            <person name="Wang X."/>
        </authorList>
    </citation>
    <scope>NUCLEOTIDE SEQUENCE [LARGE SCALE GENOMIC DNA]</scope>
</reference>
<protein>
    <recommendedName>
        <fullName evidence="9">Phytosulfokine</fullName>
    </recommendedName>
    <component>
        <recommendedName>
            <fullName evidence="9">Phytosulfokine-alpha</fullName>
            <shortName evidence="9">PSK-alpha</shortName>
            <shortName evidence="9">Phytosulfokine-a</shortName>
        </recommendedName>
    </component>
    <component>
        <recommendedName>
            <fullName evidence="9">Phytosulfokine-beta</fullName>
            <shortName evidence="9">PSK-beta</shortName>
            <shortName evidence="9">Phytosulfokine-b</shortName>
        </recommendedName>
    </component>
</protein>
<sequence length="95" mass="11032">MEKKLGIMFFLFALLLLQLSGIRTAQRPLQVDKEGNTNNNWAWATQADKASEVAQELSHLMGEEKCEETDEECMKRRMITESHLDYIYTQSHNKP</sequence>
<dbReference type="Gramene" id="ESQ40282">
    <property type="protein sequence ID" value="ESQ40282"/>
    <property type="gene ID" value="EUTSA_v10015130mg"/>
</dbReference>
<name>V4LD05_EUTSA</name>
<comment type="function">
    <text evidence="9">Promotes plant cell differentiation, organogenesis and somatic embryogenesis as well as cell proliferation.</text>
</comment>
<keyword evidence="8 9" id="KW-0339">Growth factor</keyword>
<feature type="signal peptide" evidence="9">
    <location>
        <begin position="1"/>
        <end position="25"/>
    </location>
</feature>
<dbReference type="EMBL" id="KI517464">
    <property type="protein sequence ID" value="ESQ40282.1"/>
    <property type="molecule type" value="Genomic_DNA"/>
</dbReference>
<comment type="PTM">
    <text evidence="9">Sulfation is important for activity and for the binding to a putative membrane receptor.</text>
</comment>
<dbReference type="GO" id="GO:0030154">
    <property type="term" value="P:cell differentiation"/>
    <property type="evidence" value="ECO:0007669"/>
    <property type="project" value="UniProtKB-UniRule"/>
</dbReference>
<evidence type="ECO:0000256" key="6">
    <source>
        <dbReference type="ARBA" id="ARBA00022729"/>
    </source>
</evidence>